<feature type="region of interest" description="Disordered" evidence="1">
    <location>
        <begin position="1"/>
        <end position="36"/>
    </location>
</feature>
<feature type="compositionally biased region" description="Basic residues" evidence="1">
    <location>
        <begin position="1"/>
        <end position="19"/>
    </location>
</feature>
<feature type="compositionally biased region" description="Low complexity" evidence="1">
    <location>
        <begin position="25"/>
        <end position="36"/>
    </location>
</feature>
<dbReference type="GO" id="GO:0000030">
    <property type="term" value="F:mannosyltransferase activity"/>
    <property type="evidence" value="ECO:0007669"/>
    <property type="project" value="TreeGrafter"/>
</dbReference>
<dbReference type="PANTHER" id="PTHR44395">
    <property type="match status" value="1"/>
</dbReference>
<feature type="transmembrane region" description="Helical" evidence="2">
    <location>
        <begin position="132"/>
        <end position="150"/>
    </location>
</feature>
<evidence type="ECO:0000256" key="2">
    <source>
        <dbReference type="SAM" id="Phobius"/>
    </source>
</evidence>
<evidence type="ECO:0000313" key="4">
    <source>
        <dbReference type="Proteomes" id="UP001445076"/>
    </source>
</evidence>
<dbReference type="EMBL" id="JARKIK010000047">
    <property type="protein sequence ID" value="KAK8735459.1"/>
    <property type="molecule type" value="Genomic_DNA"/>
</dbReference>
<feature type="transmembrane region" description="Helical" evidence="2">
    <location>
        <begin position="45"/>
        <end position="63"/>
    </location>
</feature>
<dbReference type="AlphaFoldDB" id="A0AAW0X537"/>
<keyword evidence="2" id="KW-0812">Transmembrane</keyword>
<accession>A0AAW0X537</accession>
<protein>
    <recommendedName>
        <fullName evidence="5">Transmembrane and TPR repeat-containing protein 3</fullName>
    </recommendedName>
</protein>
<evidence type="ECO:0000256" key="1">
    <source>
        <dbReference type="SAM" id="MobiDB-lite"/>
    </source>
</evidence>
<dbReference type="GO" id="GO:0005783">
    <property type="term" value="C:endoplasmic reticulum"/>
    <property type="evidence" value="ECO:0007669"/>
    <property type="project" value="TreeGrafter"/>
</dbReference>
<gene>
    <name evidence="3" type="ORF">OTU49_005400</name>
</gene>
<keyword evidence="2" id="KW-0472">Membrane</keyword>
<evidence type="ECO:0008006" key="5">
    <source>
        <dbReference type="Google" id="ProtNLM"/>
    </source>
</evidence>
<keyword evidence="4" id="KW-1185">Reference proteome</keyword>
<feature type="non-terminal residue" evidence="3">
    <location>
        <position position="151"/>
    </location>
</feature>
<comment type="caution">
    <text evidence="3">The sequence shown here is derived from an EMBL/GenBank/DDBJ whole genome shotgun (WGS) entry which is preliminary data.</text>
</comment>
<keyword evidence="2" id="KW-1133">Transmembrane helix</keyword>
<organism evidence="3 4">
    <name type="scientific">Cherax quadricarinatus</name>
    <name type="common">Australian red claw crayfish</name>
    <dbReference type="NCBI Taxonomy" id="27406"/>
    <lineage>
        <taxon>Eukaryota</taxon>
        <taxon>Metazoa</taxon>
        <taxon>Ecdysozoa</taxon>
        <taxon>Arthropoda</taxon>
        <taxon>Crustacea</taxon>
        <taxon>Multicrustacea</taxon>
        <taxon>Malacostraca</taxon>
        <taxon>Eumalacostraca</taxon>
        <taxon>Eucarida</taxon>
        <taxon>Decapoda</taxon>
        <taxon>Pleocyemata</taxon>
        <taxon>Astacidea</taxon>
        <taxon>Parastacoidea</taxon>
        <taxon>Parastacidae</taxon>
        <taxon>Cherax</taxon>
    </lineage>
</organism>
<sequence length="151" mass="17267">MQGNSKMHHHHHHHHHNHPAQRGPTTTTTTATTTTTKPDIQGGSVCGWVYGSLVFVVALAVYWNALSCSFVFDDISAIKENRDLRPHTPVTNLFLHDFWGTPMQKEQSHKSYRPLCVLTFRLNYLLHGLEPLGYHLVNMLLHGVVCILYYR</sequence>
<name>A0AAW0X537_CHEQU</name>
<dbReference type="Proteomes" id="UP001445076">
    <property type="component" value="Unassembled WGS sequence"/>
</dbReference>
<dbReference type="GO" id="GO:0035269">
    <property type="term" value="P:protein O-linked glycosylation via mannose"/>
    <property type="evidence" value="ECO:0007669"/>
    <property type="project" value="TreeGrafter"/>
</dbReference>
<dbReference type="PANTHER" id="PTHR44395:SF1">
    <property type="entry name" value="PROTEIN O-MANNOSYL-TRANSFERASE TMTC3"/>
    <property type="match status" value="1"/>
</dbReference>
<reference evidence="3 4" key="1">
    <citation type="journal article" date="2024" name="BMC Genomics">
        <title>Genome assembly of redclaw crayfish (Cherax quadricarinatus) provides insights into its immune adaptation and hypoxia tolerance.</title>
        <authorList>
            <person name="Liu Z."/>
            <person name="Zheng J."/>
            <person name="Li H."/>
            <person name="Fang K."/>
            <person name="Wang S."/>
            <person name="He J."/>
            <person name="Zhou D."/>
            <person name="Weng S."/>
            <person name="Chi M."/>
            <person name="Gu Z."/>
            <person name="He J."/>
            <person name="Li F."/>
            <person name="Wang M."/>
        </authorList>
    </citation>
    <scope>NUCLEOTIDE SEQUENCE [LARGE SCALE GENOMIC DNA]</scope>
    <source>
        <strain evidence="3">ZL_2023a</strain>
    </source>
</reference>
<evidence type="ECO:0000313" key="3">
    <source>
        <dbReference type="EMBL" id="KAK8735459.1"/>
    </source>
</evidence>
<proteinExistence type="predicted"/>